<dbReference type="Pfam" id="PF07859">
    <property type="entry name" value="Abhydrolase_3"/>
    <property type="match status" value="1"/>
</dbReference>
<comment type="similarity">
    <text evidence="1">Belongs to the 'GDXG' lipolytic enzyme family.</text>
</comment>
<dbReference type="Gene3D" id="3.40.50.1820">
    <property type="entry name" value="alpha/beta hydrolase"/>
    <property type="match status" value="1"/>
</dbReference>
<evidence type="ECO:0000313" key="5">
    <source>
        <dbReference type="EMBL" id="PWG17666.1"/>
    </source>
</evidence>
<evidence type="ECO:0000256" key="1">
    <source>
        <dbReference type="ARBA" id="ARBA00010515"/>
    </source>
</evidence>
<comment type="caution">
    <text evidence="5">The sequence shown here is derived from an EMBL/GenBank/DDBJ whole genome shotgun (WGS) entry which is preliminary data.</text>
</comment>
<dbReference type="OrthoDB" id="9806180at2"/>
<dbReference type="PANTHER" id="PTHR48081">
    <property type="entry name" value="AB HYDROLASE SUPERFAMILY PROTEIN C4A8.06C"/>
    <property type="match status" value="1"/>
</dbReference>
<evidence type="ECO:0000259" key="4">
    <source>
        <dbReference type="Pfam" id="PF07859"/>
    </source>
</evidence>
<dbReference type="PROSITE" id="PS01174">
    <property type="entry name" value="LIPASE_GDXG_SER"/>
    <property type="match status" value="1"/>
</dbReference>
<evidence type="ECO:0000256" key="3">
    <source>
        <dbReference type="PROSITE-ProRule" id="PRU10038"/>
    </source>
</evidence>
<feature type="active site" evidence="3">
    <location>
        <position position="141"/>
    </location>
</feature>
<dbReference type="PANTHER" id="PTHR48081:SF8">
    <property type="entry name" value="ALPHA_BETA HYDROLASE FOLD-3 DOMAIN-CONTAINING PROTEIN-RELATED"/>
    <property type="match status" value="1"/>
</dbReference>
<sequence>MSLRARLLNTWLRRIERPALARMPADRPEKLRNRFAMNMRLIYGRPRKARQISVAGIPALEVGPQNDSAPILYLHGGGYVFGDPASYHGMCTRIGRAAGRRVIIPDYPLAPEQPFPAAPEAAIAIYRELSAKGPVILAGDSAGGGLALVLLSLICAEGLPQPVVTIALSPLTDLSFSGVSFSGNARVEAVLPPERLAKAGEVYLAGADPADPRATPLNADFPGASAVHMWVGDTEILLDDARRMADHLRRQGVDVHLTEAHNLPHVWPIFADWQLPESTATVAEIANVIQTSLDSASL</sequence>
<accession>A0A2V1P5Q5</accession>
<dbReference type="AlphaFoldDB" id="A0A2V1P5Q5"/>
<dbReference type="RefSeq" id="WP_109387405.1">
    <property type="nucleotide sequence ID" value="NZ_QETF01000004.1"/>
</dbReference>
<gene>
    <name evidence="5" type="ORF">DFK10_05445</name>
</gene>
<name>A0A2V1P5Q5_9RHOB</name>
<dbReference type="Proteomes" id="UP000245293">
    <property type="component" value="Unassembled WGS sequence"/>
</dbReference>
<protein>
    <submittedName>
        <fullName evidence="5">Esterase</fullName>
    </submittedName>
</protein>
<reference evidence="6" key="1">
    <citation type="submission" date="2018-05" db="EMBL/GenBank/DDBJ databases">
        <authorList>
            <person name="Du Z."/>
            <person name="Wang X."/>
        </authorList>
    </citation>
    <scope>NUCLEOTIDE SEQUENCE [LARGE SCALE GENOMIC DNA]</scope>
    <source>
        <strain evidence="6">WDS4C29</strain>
    </source>
</reference>
<proteinExistence type="inferred from homology"/>
<dbReference type="InterPro" id="IPR033140">
    <property type="entry name" value="Lipase_GDXG_put_SER_AS"/>
</dbReference>
<organism evidence="5 6">
    <name type="scientific">Salibaculum griseiflavum</name>
    <dbReference type="NCBI Taxonomy" id="1914409"/>
    <lineage>
        <taxon>Bacteria</taxon>
        <taxon>Pseudomonadati</taxon>
        <taxon>Pseudomonadota</taxon>
        <taxon>Alphaproteobacteria</taxon>
        <taxon>Rhodobacterales</taxon>
        <taxon>Roseobacteraceae</taxon>
        <taxon>Salibaculum</taxon>
    </lineage>
</organism>
<dbReference type="InterPro" id="IPR029058">
    <property type="entry name" value="AB_hydrolase_fold"/>
</dbReference>
<keyword evidence="6" id="KW-1185">Reference proteome</keyword>
<keyword evidence="2" id="KW-0378">Hydrolase</keyword>
<evidence type="ECO:0000313" key="6">
    <source>
        <dbReference type="Proteomes" id="UP000245293"/>
    </source>
</evidence>
<evidence type="ECO:0000256" key="2">
    <source>
        <dbReference type="ARBA" id="ARBA00022801"/>
    </source>
</evidence>
<feature type="domain" description="Alpha/beta hydrolase fold-3" evidence="4">
    <location>
        <begin position="71"/>
        <end position="267"/>
    </location>
</feature>
<dbReference type="GO" id="GO:0016787">
    <property type="term" value="F:hydrolase activity"/>
    <property type="evidence" value="ECO:0007669"/>
    <property type="project" value="UniProtKB-KW"/>
</dbReference>
<dbReference type="InterPro" id="IPR050300">
    <property type="entry name" value="GDXG_lipolytic_enzyme"/>
</dbReference>
<dbReference type="EMBL" id="QETF01000004">
    <property type="protein sequence ID" value="PWG17666.1"/>
    <property type="molecule type" value="Genomic_DNA"/>
</dbReference>
<dbReference type="InterPro" id="IPR013094">
    <property type="entry name" value="AB_hydrolase_3"/>
</dbReference>
<dbReference type="SUPFAM" id="SSF53474">
    <property type="entry name" value="alpha/beta-Hydrolases"/>
    <property type="match status" value="1"/>
</dbReference>